<keyword evidence="3" id="KW-1185">Reference proteome</keyword>
<keyword evidence="1" id="KW-0472">Membrane</keyword>
<gene>
    <name evidence="2" type="ORF">LNINA_LOCUS3349</name>
</gene>
<dbReference type="Proteomes" id="UP001497472">
    <property type="component" value="Unassembled WGS sequence"/>
</dbReference>
<keyword evidence="1" id="KW-1133">Transmembrane helix</keyword>
<name>A0AAV1J226_9NEOP</name>
<comment type="caution">
    <text evidence="2">The sequence shown here is derived from an EMBL/GenBank/DDBJ whole genome shotgun (WGS) entry which is preliminary data.</text>
</comment>
<reference evidence="2 3" key="1">
    <citation type="submission" date="2023-11" db="EMBL/GenBank/DDBJ databases">
        <authorList>
            <person name="Okamura Y."/>
        </authorList>
    </citation>
    <scope>NUCLEOTIDE SEQUENCE [LARGE SCALE GENOMIC DNA]</scope>
</reference>
<keyword evidence="1" id="KW-0812">Transmembrane</keyword>
<evidence type="ECO:0000313" key="3">
    <source>
        <dbReference type="Proteomes" id="UP001497472"/>
    </source>
</evidence>
<dbReference type="EMBL" id="CAVLEF010000004">
    <property type="protein sequence ID" value="CAK1543540.1"/>
    <property type="molecule type" value="Genomic_DNA"/>
</dbReference>
<feature type="transmembrane region" description="Helical" evidence="1">
    <location>
        <begin position="44"/>
        <end position="65"/>
    </location>
</feature>
<evidence type="ECO:0000313" key="2">
    <source>
        <dbReference type="EMBL" id="CAK1543540.1"/>
    </source>
</evidence>
<sequence length="116" mass="13283">MSYYSLAKTIHQASIKSGIKPYLMHVLNMSLHFSDRSLRLYKEYIAITGYILVAGGSVGCIKWRAGGRHDIAITRGAMTNSRRRTAMETTFYFIPKSNCNNFDGLFYVETRKWLCT</sequence>
<protein>
    <submittedName>
        <fullName evidence="2">Uncharacterized protein</fullName>
    </submittedName>
</protein>
<proteinExistence type="predicted"/>
<organism evidence="2 3">
    <name type="scientific">Leptosia nina</name>
    <dbReference type="NCBI Taxonomy" id="320188"/>
    <lineage>
        <taxon>Eukaryota</taxon>
        <taxon>Metazoa</taxon>
        <taxon>Ecdysozoa</taxon>
        <taxon>Arthropoda</taxon>
        <taxon>Hexapoda</taxon>
        <taxon>Insecta</taxon>
        <taxon>Pterygota</taxon>
        <taxon>Neoptera</taxon>
        <taxon>Endopterygota</taxon>
        <taxon>Lepidoptera</taxon>
        <taxon>Glossata</taxon>
        <taxon>Ditrysia</taxon>
        <taxon>Papilionoidea</taxon>
        <taxon>Pieridae</taxon>
        <taxon>Pierinae</taxon>
        <taxon>Leptosia</taxon>
    </lineage>
</organism>
<dbReference type="AlphaFoldDB" id="A0AAV1J226"/>
<evidence type="ECO:0000256" key="1">
    <source>
        <dbReference type="SAM" id="Phobius"/>
    </source>
</evidence>
<accession>A0AAV1J226</accession>